<protein>
    <submittedName>
        <fullName evidence="1">Uncharacterized protein</fullName>
    </submittedName>
</protein>
<proteinExistence type="predicted"/>
<name>A0A0E9QG10_ANGAN</name>
<dbReference type="AlphaFoldDB" id="A0A0E9QG10"/>
<accession>A0A0E9QG10</accession>
<evidence type="ECO:0000313" key="1">
    <source>
        <dbReference type="EMBL" id="JAH15063.1"/>
    </source>
</evidence>
<organism evidence="1">
    <name type="scientific">Anguilla anguilla</name>
    <name type="common">European freshwater eel</name>
    <name type="synonym">Muraena anguilla</name>
    <dbReference type="NCBI Taxonomy" id="7936"/>
    <lineage>
        <taxon>Eukaryota</taxon>
        <taxon>Metazoa</taxon>
        <taxon>Chordata</taxon>
        <taxon>Craniata</taxon>
        <taxon>Vertebrata</taxon>
        <taxon>Euteleostomi</taxon>
        <taxon>Actinopterygii</taxon>
        <taxon>Neopterygii</taxon>
        <taxon>Teleostei</taxon>
        <taxon>Anguilliformes</taxon>
        <taxon>Anguillidae</taxon>
        <taxon>Anguilla</taxon>
    </lineage>
</organism>
<sequence>MRIEGSPASVRPKKRLRLGRVNGLMKRANNSANVNMLKERANGNANINVLIAALMSTC</sequence>
<reference evidence="1" key="1">
    <citation type="submission" date="2014-11" db="EMBL/GenBank/DDBJ databases">
        <authorList>
            <person name="Amaro Gonzalez C."/>
        </authorList>
    </citation>
    <scope>NUCLEOTIDE SEQUENCE</scope>
</reference>
<dbReference type="EMBL" id="GBXM01093514">
    <property type="protein sequence ID" value="JAH15063.1"/>
    <property type="molecule type" value="Transcribed_RNA"/>
</dbReference>
<reference evidence="1" key="2">
    <citation type="journal article" date="2015" name="Fish Shellfish Immunol.">
        <title>Early steps in the European eel (Anguilla anguilla)-Vibrio vulnificus interaction in the gills: Role of the RtxA13 toxin.</title>
        <authorList>
            <person name="Callol A."/>
            <person name="Pajuelo D."/>
            <person name="Ebbesson L."/>
            <person name="Teles M."/>
            <person name="MacKenzie S."/>
            <person name="Amaro C."/>
        </authorList>
    </citation>
    <scope>NUCLEOTIDE SEQUENCE</scope>
</reference>